<accession>A0A4P9CD84</accession>
<dbReference type="EMBL" id="CP029487">
    <property type="protein sequence ID" value="QCT72885.1"/>
    <property type="molecule type" value="Genomic_DNA"/>
</dbReference>
<dbReference type="Proteomes" id="UP000218387">
    <property type="component" value="Chromosome"/>
</dbReference>
<dbReference type="KEGG" id="emt:CPZ25_016660"/>
<evidence type="ECO:0000313" key="2">
    <source>
        <dbReference type="EMBL" id="QCT72885.1"/>
    </source>
</evidence>
<dbReference type="RefSeq" id="WP_058695782.1">
    <property type="nucleotide sequence ID" value="NZ_CABJDW020000007.1"/>
</dbReference>
<keyword evidence="3" id="KW-1185">Reference proteome</keyword>
<dbReference type="Pfam" id="PF00882">
    <property type="entry name" value="Zn_dep_PLPC"/>
    <property type="match status" value="1"/>
</dbReference>
<evidence type="ECO:0000259" key="1">
    <source>
        <dbReference type="Pfam" id="PF00882"/>
    </source>
</evidence>
<gene>
    <name evidence="2" type="ORF">CPZ25_016660</name>
</gene>
<evidence type="ECO:0000313" key="3">
    <source>
        <dbReference type="Proteomes" id="UP000218387"/>
    </source>
</evidence>
<dbReference type="InterPro" id="IPR029002">
    <property type="entry name" value="PLPC/GPLD1"/>
</dbReference>
<name>A0A4P9CD84_EUBML</name>
<organism evidence="2 3">
    <name type="scientific">Eubacterium maltosivorans</name>
    <dbReference type="NCBI Taxonomy" id="2041044"/>
    <lineage>
        <taxon>Bacteria</taxon>
        <taxon>Bacillati</taxon>
        <taxon>Bacillota</taxon>
        <taxon>Clostridia</taxon>
        <taxon>Eubacteriales</taxon>
        <taxon>Eubacteriaceae</taxon>
        <taxon>Eubacterium</taxon>
    </lineage>
</organism>
<sequence>MNKPTHLIFGEIIWKYLDENYGITLNRAGFLLGNIAPDLTFSFVFHPHERKYASEHLRVAIDAAIKAGDIMDFDAGFFLAERLGSICHYCADFFCEAHTERYQGNLKEHILFEKKLYRYCMRNEKELGEAMQQPRSFSVSGTGDIFRKIEEMNDAYLAGRPSCRAQAEGALSACLQTVGTIMTTRYYAAFNVEPGFLVH</sequence>
<proteinExistence type="predicted"/>
<dbReference type="AlphaFoldDB" id="A0A4P9CD84"/>
<protein>
    <recommendedName>
        <fullName evidence="1">Phospholipase C/D domain-containing protein</fullName>
    </recommendedName>
</protein>
<feature type="domain" description="Phospholipase C/D" evidence="1">
    <location>
        <begin position="5"/>
        <end position="129"/>
    </location>
</feature>
<reference evidence="2 3" key="1">
    <citation type="submission" date="2018-05" db="EMBL/GenBank/DDBJ databases">
        <title>Genome comparison of Eubacterium sp.</title>
        <authorList>
            <person name="Feng Y."/>
            <person name="Sanchez-Andrea I."/>
            <person name="Stams A.J.M."/>
            <person name="De Vos W.M."/>
        </authorList>
    </citation>
    <scope>NUCLEOTIDE SEQUENCE [LARGE SCALE GENOMIC DNA]</scope>
    <source>
        <strain evidence="2 3">YI</strain>
    </source>
</reference>